<evidence type="ECO:0000256" key="4">
    <source>
        <dbReference type="ARBA" id="ARBA00023267"/>
    </source>
</evidence>
<reference evidence="8" key="1">
    <citation type="submission" date="2019-09" db="EMBL/GenBank/DDBJ databases">
        <title>Characterisation of the sponge microbiome using genome-centric metagenomics.</title>
        <authorList>
            <person name="Engelberts J.P."/>
            <person name="Robbins S.J."/>
            <person name="De Goeij J.M."/>
            <person name="Aranda M."/>
            <person name="Bell S.C."/>
            <person name="Webster N.S."/>
        </authorList>
    </citation>
    <scope>NUCLEOTIDE SEQUENCE</scope>
    <source>
        <strain evidence="8">SB0664_bin_43</strain>
    </source>
</reference>
<evidence type="ECO:0000259" key="6">
    <source>
        <dbReference type="PROSITE" id="PS50975"/>
    </source>
</evidence>
<comment type="caution">
    <text evidence="8">The sequence shown here is derived from an EMBL/GenBank/DDBJ whole genome shotgun (WGS) entry which is preliminary data.</text>
</comment>
<feature type="non-terminal residue" evidence="8">
    <location>
        <position position="224"/>
    </location>
</feature>
<evidence type="ECO:0000256" key="5">
    <source>
        <dbReference type="PROSITE-ProRule" id="PRU00409"/>
    </source>
</evidence>
<evidence type="ECO:0000313" key="8">
    <source>
        <dbReference type="EMBL" id="MXY32857.1"/>
    </source>
</evidence>
<dbReference type="InterPro" id="IPR050856">
    <property type="entry name" value="Biotin_carboxylase_complex"/>
</dbReference>
<dbReference type="Pfam" id="PF02786">
    <property type="entry name" value="CPSase_L_D2"/>
    <property type="match status" value="1"/>
</dbReference>
<dbReference type="PROSITE" id="PS50975">
    <property type="entry name" value="ATP_GRASP"/>
    <property type="match status" value="1"/>
</dbReference>
<dbReference type="SUPFAM" id="SSF56059">
    <property type="entry name" value="Glutathione synthetase ATP-binding domain-like"/>
    <property type="match status" value="1"/>
</dbReference>
<evidence type="ECO:0000256" key="2">
    <source>
        <dbReference type="ARBA" id="ARBA00022741"/>
    </source>
</evidence>
<dbReference type="FunFam" id="3.40.50.20:FF:000010">
    <property type="entry name" value="Propionyl-CoA carboxylase subunit alpha"/>
    <property type="match status" value="1"/>
</dbReference>
<feature type="domain" description="ATP-grasp" evidence="6">
    <location>
        <begin position="121"/>
        <end position="223"/>
    </location>
</feature>
<evidence type="ECO:0000259" key="7">
    <source>
        <dbReference type="PROSITE" id="PS50979"/>
    </source>
</evidence>
<dbReference type="InterPro" id="IPR011761">
    <property type="entry name" value="ATP-grasp"/>
</dbReference>
<gene>
    <name evidence="8" type="ORF">F4Y60_01955</name>
</gene>
<dbReference type="AlphaFoldDB" id="A0A6B0XYM3"/>
<dbReference type="PANTHER" id="PTHR18866">
    <property type="entry name" value="CARBOXYLASE:PYRUVATE/ACETYL-COA/PROPIONYL-COA CARBOXYLASE"/>
    <property type="match status" value="1"/>
</dbReference>
<dbReference type="GO" id="GO:0046872">
    <property type="term" value="F:metal ion binding"/>
    <property type="evidence" value="ECO:0007669"/>
    <property type="project" value="InterPro"/>
</dbReference>
<dbReference type="InterPro" id="IPR005479">
    <property type="entry name" value="CPAse_ATP-bd"/>
</dbReference>
<dbReference type="InterPro" id="IPR016185">
    <property type="entry name" value="PreATP-grasp_dom_sf"/>
</dbReference>
<dbReference type="GO" id="GO:0005524">
    <property type="term" value="F:ATP binding"/>
    <property type="evidence" value="ECO:0007669"/>
    <property type="project" value="UniProtKB-UniRule"/>
</dbReference>
<accession>A0A6B0XYM3</accession>
<dbReference type="InterPro" id="IPR011764">
    <property type="entry name" value="Biotin_carboxylation_dom"/>
</dbReference>
<name>A0A6B0XYM3_9RHOB</name>
<sequence>MPIERILIANRGEIAVRVIRTCQNLGISTVAVHSDADAGALHADMADDAVRIGPAPAGESYLNGDAIVEAALATGAEAIHPGYGFLSESPEFVEAVRTAGLVFVGPSANAIRAMGLKDQAKAQMEDAGVPVVPGYHGPRQDPSFLAERAAEIGFPVLIKARAGGGGKGIRCVERVGDLEEALASARREAEASFGDPACLIEKCIQSPRHVEMQILGDSHGNVVH</sequence>
<dbReference type="PROSITE" id="PS50979">
    <property type="entry name" value="BC"/>
    <property type="match status" value="1"/>
</dbReference>
<protein>
    <submittedName>
        <fullName evidence="8">3-methylcrotonyl-CoA carboxylase</fullName>
    </submittedName>
</protein>
<dbReference type="EMBL" id="VXRY01000077">
    <property type="protein sequence ID" value="MXY32857.1"/>
    <property type="molecule type" value="Genomic_DNA"/>
</dbReference>
<dbReference type="FunFam" id="3.30.1490.20:FF:000003">
    <property type="entry name" value="acetyl-CoA carboxylase isoform X1"/>
    <property type="match status" value="1"/>
</dbReference>
<keyword evidence="2 5" id="KW-0547">Nucleotide-binding</keyword>
<organism evidence="8">
    <name type="scientific">Boseongicola sp. SB0664_bin_43</name>
    <dbReference type="NCBI Taxonomy" id="2604844"/>
    <lineage>
        <taxon>Bacteria</taxon>
        <taxon>Pseudomonadati</taxon>
        <taxon>Pseudomonadota</taxon>
        <taxon>Alphaproteobacteria</taxon>
        <taxon>Rhodobacterales</taxon>
        <taxon>Paracoccaceae</taxon>
        <taxon>Boseongicola</taxon>
    </lineage>
</organism>
<dbReference type="GO" id="GO:0016874">
    <property type="term" value="F:ligase activity"/>
    <property type="evidence" value="ECO:0007669"/>
    <property type="project" value="UniProtKB-KW"/>
</dbReference>
<proteinExistence type="predicted"/>
<dbReference type="Pfam" id="PF00289">
    <property type="entry name" value="Biotin_carb_N"/>
    <property type="match status" value="1"/>
</dbReference>
<feature type="domain" description="Biotin carboxylation" evidence="7">
    <location>
        <begin position="2"/>
        <end position="224"/>
    </location>
</feature>
<evidence type="ECO:0000256" key="3">
    <source>
        <dbReference type="ARBA" id="ARBA00022840"/>
    </source>
</evidence>
<keyword evidence="1" id="KW-0436">Ligase</keyword>
<dbReference type="InterPro" id="IPR005481">
    <property type="entry name" value="BC-like_N"/>
</dbReference>
<keyword evidence="4" id="KW-0092">Biotin</keyword>
<dbReference type="Gene3D" id="3.30.470.20">
    <property type="entry name" value="ATP-grasp fold, B domain"/>
    <property type="match status" value="1"/>
</dbReference>
<dbReference type="PANTHER" id="PTHR18866:SF33">
    <property type="entry name" value="METHYLCROTONOYL-COA CARBOXYLASE SUBUNIT ALPHA, MITOCHONDRIAL-RELATED"/>
    <property type="match status" value="1"/>
</dbReference>
<dbReference type="SUPFAM" id="SSF52440">
    <property type="entry name" value="PreATP-grasp domain"/>
    <property type="match status" value="1"/>
</dbReference>
<keyword evidence="3 5" id="KW-0067">ATP-binding</keyword>
<evidence type="ECO:0000256" key="1">
    <source>
        <dbReference type="ARBA" id="ARBA00022598"/>
    </source>
</evidence>